<gene>
    <name evidence="2" type="ORF">SD37_01725</name>
</gene>
<dbReference type="Proteomes" id="UP000093695">
    <property type="component" value="Chromosome"/>
</dbReference>
<dbReference type="AlphaFoldDB" id="A0A193BQM0"/>
<evidence type="ECO:0000313" key="2">
    <source>
        <dbReference type="EMBL" id="ANN14501.1"/>
    </source>
</evidence>
<dbReference type="STRING" id="31958.SD37_01725"/>
<evidence type="ECO:0000259" key="1">
    <source>
        <dbReference type="Pfam" id="PF17844"/>
    </source>
</evidence>
<feature type="domain" description="Bacterial SCP orthologue" evidence="1">
    <location>
        <begin position="32"/>
        <end position="123"/>
    </location>
</feature>
<dbReference type="EMBL" id="CP016174">
    <property type="protein sequence ID" value="ANN14501.1"/>
    <property type="molecule type" value="Genomic_DNA"/>
</dbReference>
<dbReference type="Pfam" id="PF17844">
    <property type="entry name" value="SCP_3"/>
    <property type="match status" value="1"/>
</dbReference>
<dbReference type="SUPFAM" id="SSF55718">
    <property type="entry name" value="SCP-like"/>
    <property type="match status" value="1"/>
</dbReference>
<organism evidence="2 3">
    <name type="scientific">Amycolatopsis orientalis</name>
    <name type="common">Nocardia orientalis</name>
    <dbReference type="NCBI Taxonomy" id="31958"/>
    <lineage>
        <taxon>Bacteria</taxon>
        <taxon>Bacillati</taxon>
        <taxon>Actinomycetota</taxon>
        <taxon>Actinomycetes</taxon>
        <taxon>Pseudonocardiales</taxon>
        <taxon>Pseudonocardiaceae</taxon>
        <taxon>Amycolatopsis</taxon>
    </lineage>
</organism>
<dbReference type="KEGG" id="aori:SD37_01725"/>
<evidence type="ECO:0000313" key="3">
    <source>
        <dbReference type="Proteomes" id="UP000093695"/>
    </source>
</evidence>
<reference evidence="2 3" key="1">
    <citation type="journal article" date="2015" name="Genome Announc.">
        <title>Draft Genome Sequence of Norvancomycin-Producing Strain Amycolatopsis orientalis CPCC200066.</title>
        <authorList>
            <person name="Lei X."/>
            <person name="Yuan F."/>
            <person name="Shi Y."/>
            <person name="Li X."/>
            <person name="Wang L."/>
            <person name="Hong B."/>
        </authorList>
    </citation>
    <scope>NUCLEOTIDE SEQUENCE [LARGE SCALE GENOMIC DNA]</scope>
    <source>
        <strain evidence="2 3">B-37</strain>
    </source>
</reference>
<protein>
    <recommendedName>
        <fullName evidence="1">Bacterial SCP orthologue domain-containing protein</fullName>
    </recommendedName>
</protein>
<keyword evidence="3" id="KW-1185">Reference proteome</keyword>
<name>A0A193BQM0_AMYOR</name>
<proteinExistence type="predicted"/>
<sequence>MASSRSVDPAELRAAITAISPWLSGSAPDPARPELAAAVRLSLRTLAADAPGKSVEVRVPPFAAVQCVEGLRHTRGTPPNVVETDPRTWLELATGLLAWADAVESGRVTASGSRADLARWLPLVRL</sequence>
<dbReference type="eggNOG" id="COG3255">
    <property type="taxonomic scope" value="Bacteria"/>
</dbReference>
<accession>A0A193BQM0</accession>
<dbReference type="InterPro" id="IPR041629">
    <property type="entry name" value="SCP_3"/>
</dbReference>
<dbReference type="InterPro" id="IPR036527">
    <property type="entry name" value="SCP2_sterol-bd_dom_sf"/>
</dbReference>
<dbReference type="RefSeq" id="WP_037320474.1">
    <property type="nucleotide sequence ID" value="NZ_CP016174.1"/>
</dbReference>
<dbReference type="Gene3D" id="3.30.1050.40">
    <property type="match status" value="1"/>
</dbReference>